<evidence type="ECO:0000259" key="3">
    <source>
        <dbReference type="Pfam" id="PF02826"/>
    </source>
</evidence>
<keyword evidence="5" id="KW-1185">Reference proteome</keyword>
<gene>
    <name evidence="4" type="ORF">ACFOGJ_22960</name>
</gene>
<name>A0ABV7L6Y0_9PROT</name>
<dbReference type="PROSITE" id="PS00065">
    <property type="entry name" value="D_2_HYDROXYACID_DH_1"/>
    <property type="match status" value="1"/>
</dbReference>
<comment type="caution">
    <text evidence="4">The sequence shown here is derived from an EMBL/GenBank/DDBJ whole genome shotgun (WGS) entry which is preliminary data.</text>
</comment>
<dbReference type="RefSeq" id="WP_379904997.1">
    <property type="nucleotide sequence ID" value="NZ_JBHRTR010000036.1"/>
</dbReference>
<feature type="domain" description="D-isomer specific 2-hydroxyacid dehydrogenase NAD-binding" evidence="3">
    <location>
        <begin position="103"/>
        <end position="274"/>
    </location>
</feature>
<dbReference type="Gene3D" id="3.40.50.720">
    <property type="entry name" value="NAD(P)-binding Rossmann-like Domain"/>
    <property type="match status" value="2"/>
</dbReference>
<proteinExistence type="predicted"/>
<sequence>MTLVLITEGMDAQDWRRALIRVAPEIDVRIWPDVGRGEGITFAVAWNAPEGIWAALPDLRAVSSAGAGVDRLLADPDLPADLPVVRLVDERLAGGMAEYVLLHVLRIHRRLAELQAAQAERRWIGFATPDTPATTVGVLGLGAIGSDVALKLAAIGFRTIGWSRSHKELHGVETFSGTAELREFLGLCDYCVCLLPLTPDTAGILNAETMALLPKGSHLINAGRGGHVVEADLLAALDSGRIASATLDVFATEPLPPAHPFWRHPAITVTPHNAADTVPLSAASQIAENYTRLSQGRPLLNLVDRGRGY</sequence>
<evidence type="ECO:0000313" key="5">
    <source>
        <dbReference type="Proteomes" id="UP001595528"/>
    </source>
</evidence>
<protein>
    <submittedName>
        <fullName evidence="4">2-hydroxyacid dehydrogenase</fullName>
    </submittedName>
</protein>
<reference evidence="5" key="1">
    <citation type="journal article" date="2019" name="Int. J. Syst. Evol. Microbiol.">
        <title>The Global Catalogue of Microorganisms (GCM) 10K type strain sequencing project: providing services to taxonomists for standard genome sequencing and annotation.</title>
        <authorList>
            <consortium name="The Broad Institute Genomics Platform"/>
            <consortium name="The Broad Institute Genome Sequencing Center for Infectious Disease"/>
            <person name="Wu L."/>
            <person name="Ma J."/>
        </authorList>
    </citation>
    <scope>NUCLEOTIDE SEQUENCE [LARGE SCALE GENOMIC DNA]</scope>
    <source>
        <strain evidence="5">KCTC 42964</strain>
    </source>
</reference>
<dbReference type="InterPro" id="IPR036291">
    <property type="entry name" value="NAD(P)-bd_dom_sf"/>
</dbReference>
<dbReference type="Proteomes" id="UP001595528">
    <property type="component" value="Unassembled WGS sequence"/>
</dbReference>
<dbReference type="Pfam" id="PF02826">
    <property type="entry name" value="2-Hacid_dh_C"/>
    <property type="match status" value="1"/>
</dbReference>
<dbReference type="PANTHER" id="PTHR43333:SF1">
    <property type="entry name" value="D-ISOMER SPECIFIC 2-HYDROXYACID DEHYDROGENASE NAD-BINDING DOMAIN-CONTAINING PROTEIN"/>
    <property type="match status" value="1"/>
</dbReference>
<dbReference type="SUPFAM" id="SSF51735">
    <property type="entry name" value="NAD(P)-binding Rossmann-fold domains"/>
    <property type="match status" value="1"/>
</dbReference>
<dbReference type="CDD" id="cd12164">
    <property type="entry name" value="GDH_like_2"/>
    <property type="match status" value="1"/>
</dbReference>
<accession>A0ABV7L6Y0</accession>
<evidence type="ECO:0000256" key="1">
    <source>
        <dbReference type="ARBA" id="ARBA00023002"/>
    </source>
</evidence>
<dbReference type="InterPro" id="IPR006140">
    <property type="entry name" value="D-isomer_DH_NAD-bd"/>
</dbReference>
<evidence type="ECO:0000313" key="4">
    <source>
        <dbReference type="EMBL" id="MFC3230128.1"/>
    </source>
</evidence>
<evidence type="ECO:0000256" key="2">
    <source>
        <dbReference type="ARBA" id="ARBA00023027"/>
    </source>
</evidence>
<dbReference type="InterPro" id="IPR029752">
    <property type="entry name" value="D-isomer_DH_CS1"/>
</dbReference>
<dbReference type="EMBL" id="JBHRTR010000036">
    <property type="protein sequence ID" value="MFC3230128.1"/>
    <property type="molecule type" value="Genomic_DNA"/>
</dbReference>
<keyword evidence="1" id="KW-0560">Oxidoreductase</keyword>
<keyword evidence="2" id="KW-0520">NAD</keyword>
<dbReference type="PANTHER" id="PTHR43333">
    <property type="entry name" value="2-HACID_DH_C DOMAIN-CONTAINING PROTEIN"/>
    <property type="match status" value="1"/>
</dbReference>
<organism evidence="4 5">
    <name type="scientific">Marinibaculum pumilum</name>
    <dbReference type="NCBI Taxonomy" id="1766165"/>
    <lineage>
        <taxon>Bacteria</taxon>
        <taxon>Pseudomonadati</taxon>
        <taxon>Pseudomonadota</taxon>
        <taxon>Alphaproteobacteria</taxon>
        <taxon>Rhodospirillales</taxon>
        <taxon>Rhodospirillaceae</taxon>
        <taxon>Marinibaculum</taxon>
    </lineage>
</organism>